<reference evidence="1" key="1">
    <citation type="submission" date="2020-04" db="EMBL/GenBank/DDBJ databases">
        <title>Hybrid Assembly of Korean Phytophthora infestans isolates.</title>
        <authorList>
            <person name="Prokchorchik M."/>
            <person name="Lee Y."/>
            <person name="Seo J."/>
            <person name="Cho J.-H."/>
            <person name="Park Y.-E."/>
            <person name="Jang D.-C."/>
            <person name="Im J.-S."/>
            <person name="Choi J.-G."/>
            <person name="Park H.-J."/>
            <person name="Lee G.-B."/>
            <person name="Lee Y.-G."/>
            <person name="Hong S.-Y."/>
            <person name="Cho K."/>
            <person name="Sohn K.H."/>
        </authorList>
    </citation>
    <scope>NUCLEOTIDE SEQUENCE</scope>
    <source>
        <strain evidence="1">KR_1_A1</strain>
    </source>
</reference>
<protein>
    <submittedName>
        <fullName evidence="1">Uncharacterized protein</fullName>
    </submittedName>
</protein>
<comment type="caution">
    <text evidence="1">The sequence shown here is derived from an EMBL/GenBank/DDBJ whole genome shotgun (WGS) entry which is preliminary data.</text>
</comment>
<dbReference type="Proteomes" id="UP000602510">
    <property type="component" value="Unassembled WGS sequence"/>
</dbReference>
<evidence type="ECO:0000313" key="2">
    <source>
        <dbReference type="Proteomes" id="UP000602510"/>
    </source>
</evidence>
<gene>
    <name evidence="1" type="ORF">GN244_ATG01321</name>
</gene>
<evidence type="ECO:0000313" key="1">
    <source>
        <dbReference type="EMBL" id="KAF4046303.1"/>
    </source>
</evidence>
<dbReference type="EMBL" id="WSZM01000020">
    <property type="protein sequence ID" value="KAF4046303.1"/>
    <property type="molecule type" value="Genomic_DNA"/>
</dbReference>
<proteinExistence type="predicted"/>
<dbReference type="AlphaFoldDB" id="A0A833T414"/>
<keyword evidence="2" id="KW-1185">Reference proteome</keyword>
<organism evidence="1 2">
    <name type="scientific">Phytophthora infestans</name>
    <name type="common">Potato late blight agent</name>
    <name type="synonym">Botrytis infestans</name>
    <dbReference type="NCBI Taxonomy" id="4787"/>
    <lineage>
        <taxon>Eukaryota</taxon>
        <taxon>Sar</taxon>
        <taxon>Stramenopiles</taxon>
        <taxon>Oomycota</taxon>
        <taxon>Peronosporomycetes</taxon>
        <taxon>Peronosporales</taxon>
        <taxon>Peronosporaceae</taxon>
        <taxon>Phytophthora</taxon>
    </lineage>
</organism>
<accession>A0A833T414</accession>
<name>A0A833T414_PHYIN</name>
<sequence length="75" mass="8489">MASKKSVVAQMVEELPFEATDMDFVRALRVYQAKELRRARGYTSNLRRALMLTTKKGSSSFCDRIDSSDVAKTPQ</sequence>